<evidence type="ECO:0000256" key="1">
    <source>
        <dbReference type="ARBA" id="ARBA00008931"/>
    </source>
</evidence>
<evidence type="ECO:0000256" key="5">
    <source>
        <dbReference type="ARBA" id="ARBA00035440"/>
    </source>
</evidence>
<comment type="similarity">
    <text evidence="1">Belongs to the universal ribosomal protein uL16 family.</text>
</comment>
<dbReference type="CTD" id="54948"/>
<dbReference type="PANTHER" id="PTHR12220:SF13">
    <property type="entry name" value="LARGE RIBOSOMAL SUBUNIT PROTEIN UL16M"/>
    <property type="match status" value="1"/>
</dbReference>
<gene>
    <name evidence="7" type="primary">mRpL16</name>
</gene>
<dbReference type="InterPro" id="IPR047873">
    <property type="entry name" value="Ribosomal_uL16"/>
</dbReference>
<protein>
    <recommendedName>
        <fullName evidence="4">Large ribosomal subunit protein uL16m</fullName>
    </recommendedName>
    <alternativeName>
        <fullName evidence="5">39S ribosomal protein L16, mitochondrial</fullName>
    </alternativeName>
</protein>
<dbReference type="GeneID" id="105266675"/>
<dbReference type="GO" id="GO:0032543">
    <property type="term" value="P:mitochondrial translation"/>
    <property type="evidence" value="ECO:0007669"/>
    <property type="project" value="TreeGrafter"/>
</dbReference>
<dbReference type="InterPro" id="IPR000114">
    <property type="entry name" value="Ribosomal_uL16_bact-type"/>
</dbReference>
<dbReference type="RefSeq" id="XP_011303321.1">
    <property type="nucleotide sequence ID" value="XM_011305019.1"/>
</dbReference>
<dbReference type="GO" id="GO:0003735">
    <property type="term" value="F:structural constituent of ribosome"/>
    <property type="evidence" value="ECO:0007669"/>
    <property type="project" value="InterPro"/>
</dbReference>
<dbReference type="AlphaFoldDB" id="A0A9R1T609"/>
<keyword evidence="3" id="KW-0687">Ribonucleoprotein</keyword>
<proteinExistence type="inferred from homology"/>
<dbReference type="InterPro" id="IPR036920">
    <property type="entry name" value="Ribosomal_uL16_sf"/>
</dbReference>
<dbReference type="GO" id="GO:0019843">
    <property type="term" value="F:rRNA binding"/>
    <property type="evidence" value="ECO:0007669"/>
    <property type="project" value="InterPro"/>
</dbReference>
<keyword evidence="6" id="KW-1185">Reference proteome</keyword>
<reference evidence="7" key="1">
    <citation type="submission" date="2025-08" db="UniProtKB">
        <authorList>
            <consortium name="RefSeq"/>
        </authorList>
    </citation>
    <scope>IDENTIFICATION</scope>
    <source>
        <strain evidence="7">USDA-PBARC FA_bdor</strain>
        <tissue evidence="7">Whole organism</tissue>
    </source>
</reference>
<sequence>MMLSKFNPMRALLSVEKMTVVMTQSSGLRNFPPPREYPEIEFPERGRLKPLEKVPQYPANMRPFKMQKRLRYMRGPEPIHTELLHKQYGIVATGGGRLRYEHLEMIRMFFLRHLDLDGGKVFAMWRVDAPWQPVTKKGQGQRMGGGKGHIDHYVTPIKAGRVIVEVGGYIEYFEVEYTLRNVAARLPFKAEATSYEMMMEKRREEEELERTNINPWTWKYVIQNNMGGCHRWLSKFDKRFLGKYL</sequence>
<name>A0A9R1T609_9HYME</name>
<evidence type="ECO:0000256" key="4">
    <source>
        <dbReference type="ARBA" id="ARBA00035302"/>
    </source>
</evidence>
<evidence type="ECO:0000256" key="3">
    <source>
        <dbReference type="ARBA" id="ARBA00023274"/>
    </source>
</evidence>
<dbReference type="PANTHER" id="PTHR12220">
    <property type="entry name" value="50S/60S RIBOSOMAL PROTEIN L16"/>
    <property type="match status" value="1"/>
</dbReference>
<dbReference type="Gene3D" id="3.90.1170.10">
    <property type="entry name" value="Ribosomal protein L10e/L16"/>
    <property type="match status" value="1"/>
</dbReference>
<accession>A0A9R1T609</accession>
<evidence type="ECO:0000256" key="2">
    <source>
        <dbReference type="ARBA" id="ARBA00022980"/>
    </source>
</evidence>
<evidence type="ECO:0000313" key="7">
    <source>
        <dbReference type="RefSeq" id="XP_011303321.1"/>
    </source>
</evidence>
<evidence type="ECO:0000313" key="6">
    <source>
        <dbReference type="Proteomes" id="UP000694866"/>
    </source>
</evidence>
<dbReference type="OrthoDB" id="268521at2759"/>
<dbReference type="Pfam" id="PF00252">
    <property type="entry name" value="Ribosomal_L16"/>
    <property type="match status" value="1"/>
</dbReference>
<keyword evidence="2 7" id="KW-0689">Ribosomal protein</keyword>
<dbReference type="Proteomes" id="UP000694866">
    <property type="component" value="Unplaced"/>
</dbReference>
<dbReference type="CDD" id="cd01433">
    <property type="entry name" value="Ribosomal_L16_L10e"/>
    <property type="match status" value="1"/>
</dbReference>
<dbReference type="KEGG" id="fas:105266675"/>
<dbReference type="SUPFAM" id="SSF54686">
    <property type="entry name" value="Ribosomal protein L16p/L10e"/>
    <property type="match status" value="1"/>
</dbReference>
<dbReference type="GO" id="GO:0005762">
    <property type="term" value="C:mitochondrial large ribosomal subunit"/>
    <property type="evidence" value="ECO:0007669"/>
    <property type="project" value="TreeGrafter"/>
</dbReference>
<dbReference type="InterPro" id="IPR016180">
    <property type="entry name" value="Ribosomal_uL16_dom"/>
</dbReference>
<organism evidence="6 7">
    <name type="scientific">Fopius arisanus</name>
    <dbReference type="NCBI Taxonomy" id="64838"/>
    <lineage>
        <taxon>Eukaryota</taxon>
        <taxon>Metazoa</taxon>
        <taxon>Ecdysozoa</taxon>
        <taxon>Arthropoda</taxon>
        <taxon>Hexapoda</taxon>
        <taxon>Insecta</taxon>
        <taxon>Pterygota</taxon>
        <taxon>Neoptera</taxon>
        <taxon>Endopterygota</taxon>
        <taxon>Hymenoptera</taxon>
        <taxon>Apocrita</taxon>
        <taxon>Ichneumonoidea</taxon>
        <taxon>Braconidae</taxon>
        <taxon>Opiinae</taxon>
        <taxon>Fopius</taxon>
    </lineage>
</organism>